<organism evidence="2 3">
    <name type="scientific">Brumimicrobium aurantiacum</name>
    <dbReference type="NCBI Taxonomy" id="1737063"/>
    <lineage>
        <taxon>Bacteria</taxon>
        <taxon>Pseudomonadati</taxon>
        <taxon>Bacteroidota</taxon>
        <taxon>Flavobacteriia</taxon>
        <taxon>Flavobacteriales</taxon>
        <taxon>Crocinitomicaceae</taxon>
        <taxon>Brumimicrobium</taxon>
    </lineage>
</organism>
<evidence type="ECO:0000259" key="1">
    <source>
        <dbReference type="Pfam" id="PF13115"/>
    </source>
</evidence>
<reference evidence="2 3" key="1">
    <citation type="submission" date="2018-08" db="EMBL/GenBank/DDBJ databases">
        <title>The draft genome squence of Brumimicrobium sp. N62.</title>
        <authorList>
            <person name="Du Z.-J."/>
            <person name="Luo H.-R."/>
        </authorList>
    </citation>
    <scope>NUCLEOTIDE SEQUENCE [LARGE SCALE GENOMIC DNA]</scope>
    <source>
        <strain evidence="2 3">N62</strain>
    </source>
</reference>
<evidence type="ECO:0000313" key="2">
    <source>
        <dbReference type="EMBL" id="RFC55396.1"/>
    </source>
</evidence>
<dbReference type="Proteomes" id="UP000257127">
    <property type="component" value="Unassembled WGS sequence"/>
</dbReference>
<evidence type="ECO:0000313" key="3">
    <source>
        <dbReference type="Proteomes" id="UP000257127"/>
    </source>
</evidence>
<accession>A0A3E1F0Q6</accession>
<name>A0A3E1F0Q6_9FLAO</name>
<keyword evidence="3" id="KW-1185">Reference proteome</keyword>
<dbReference type="EMBL" id="QURB01000001">
    <property type="protein sequence ID" value="RFC55396.1"/>
    <property type="molecule type" value="Genomic_DNA"/>
</dbReference>
<dbReference type="AlphaFoldDB" id="A0A3E1F0Q6"/>
<comment type="caution">
    <text evidence="2">The sequence shown here is derived from an EMBL/GenBank/DDBJ whole genome shotgun (WGS) entry which is preliminary data.</text>
</comment>
<sequence>MKKIFLFSLMSSFLFVSCKKDEEKNTSEDSSNGGSTPAEQYKLIDSENAANDLIIELYADSEMIEVGYTPIYVKVKDLNGDAVSNATVELMPMMDMGMMQHSSPLEQPNYNSTSKYYEGMVIFTMPSGMNSWTLDVMANGESVTFDIEVNDSPANTKYVGSYTGTDGESYIVSLVKPNDWAVGMNDVSFMVHKNESMMSYVPMDNFTMEMGPQMTSMGHGSPNNISPSNQGNGYYQGEVNFTMTGDWRLNLDLVESNDTIVSANIDILF</sequence>
<dbReference type="Pfam" id="PF13115">
    <property type="entry name" value="YtkA"/>
    <property type="match status" value="1"/>
</dbReference>
<gene>
    <name evidence="2" type="ORF">DXU93_00220</name>
</gene>
<dbReference type="PROSITE" id="PS51257">
    <property type="entry name" value="PROKAR_LIPOPROTEIN"/>
    <property type="match status" value="1"/>
</dbReference>
<protein>
    <recommendedName>
        <fullName evidence="1">YtkA-like domain-containing protein</fullName>
    </recommendedName>
</protein>
<dbReference type="InterPro" id="IPR032693">
    <property type="entry name" value="YtkA-like_dom"/>
</dbReference>
<dbReference type="RefSeq" id="WP_116879236.1">
    <property type="nucleotide sequence ID" value="NZ_QURB01000001.1"/>
</dbReference>
<dbReference type="OrthoDB" id="1065544at2"/>
<proteinExistence type="predicted"/>
<feature type="domain" description="YtkA-like" evidence="1">
    <location>
        <begin position="169"/>
        <end position="251"/>
    </location>
</feature>